<accession>A0A8K1R656</accession>
<geneLocation type="mitochondrion" evidence="2"/>
<evidence type="ECO:0000313" key="2">
    <source>
        <dbReference type="EMBL" id="UEK21345.1"/>
    </source>
</evidence>
<dbReference type="AlphaFoldDB" id="A0A8K1R656"/>
<evidence type="ECO:0000256" key="1">
    <source>
        <dbReference type="SAM" id="Phobius"/>
    </source>
</evidence>
<keyword evidence="2" id="KW-0496">Mitochondrion</keyword>
<organism evidence="2">
    <name type="scientific">Ferula sinkiangensis</name>
    <dbReference type="NCBI Taxonomy" id="1271632"/>
    <lineage>
        <taxon>Eukaryota</taxon>
        <taxon>Viridiplantae</taxon>
        <taxon>Streptophyta</taxon>
        <taxon>Embryophyta</taxon>
        <taxon>Tracheophyta</taxon>
        <taxon>Spermatophyta</taxon>
        <taxon>Magnoliopsida</taxon>
        <taxon>eudicotyledons</taxon>
        <taxon>Gunneridae</taxon>
        <taxon>Pentapetalae</taxon>
        <taxon>asterids</taxon>
        <taxon>campanulids</taxon>
        <taxon>Apiales</taxon>
        <taxon>Apiaceae</taxon>
        <taxon>Apioideae</taxon>
        <taxon>Scandiceae</taxon>
        <taxon>Ferulinae</taxon>
        <taxon>Ferula</taxon>
    </lineage>
</organism>
<reference evidence="2" key="1">
    <citation type="submission" date="2021-10" db="EMBL/GenBank/DDBJ databases">
        <title>The complete Mitochondria genome of Ferula sinkiangensis K.M Shen.</title>
        <authorList>
            <person name="Fan C."/>
        </authorList>
    </citation>
    <scope>NUCLEOTIDE SEQUENCE</scope>
</reference>
<protein>
    <submittedName>
        <fullName evidence="2">Uncharacterized protein</fullName>
    </submittedName>
</protein>
<gene>
    <name evidence="2" type="primary">orf41</name>
</gene>
<keyword evidence="1" id="KW-1133">Transmembrane helix</keyword>
<feature type="transmembrane region" description="Helical" evidence="1">
    <location>
        <begin position="93"/>
        <end position="112"/>
    </location>
</feature>
<dbReference type="EMBL" id="OK585063">
    <property type="protein sequence ID" value="UEK21345.1"/>
    <property type="molecule type" value="Genomic_DNA"/>
</dbReference>
<proteinExistence type="predicted"/>
<name>A0A8K1R656_9APIA</name>
<sequence>MQSKTANFIRKTPVQLMQPTKRSPTSSRQLLTRMPLGKNLHKVTKRKSSPTSSLQANGQQHRPIILLIIHILFQTILRTIRRSGIFFLLIKKLLSTYRFLPILQAVLLLMILS</sequence>
<keyword evidence="1" id="KW-0812">Transmembrane</keyword>
<keyword evidence="1" id="KW-0472">Membrane</keyword>